<feature type="compositionally biased region" description="Polar residues" evidence="11">
    <location>
        <begin position="465"/>
        <end position="487"/>
    </location>
</feature>
<gene>
    <name evidence="13" type="ORF">SELO1098_LOCUS11598</name>
</gene>
<sequence length="505" mass="57321">MQHISALSNVKVEKRVISERPRLLSLYAEPPQQELTLDEFEVVSLDRLQLLRSIDVLKTKGGTEGEHAFNHQLYELEKKYLLSNREFSHRMNEVERDQVSHFILRLAYCRTEELRRWFLGQECSLMKYRLDSLSDEERASFMLSNGMDFDPVSNEEKNSRKDKLIDLAGVTSVSIIKTTFYKVPFQQALSLVSSRSVYLEKGFAYVPLQRLVSIIVTRFRMQLSRALAEAANSFDIVGSDHRIGPLLKNMNKQFIGNDFTKTNQSIDKLSPDKIELAAEVNMPLCMKNLHSNLKREHKLKHWGRLQYGLFLKGAGLDLEGAQQFWESHFTKLISHDQFVKSYAYSFRHMYGKEGARKNYTPYSCMKIIMGTPPETGAFHGCPYRHMPDNQLSSLLSSLKLSTPDVSEIAALAKSSNYQIACQRHFDVTHPGHLNNPELKSDAVANHPNLWFQTSVNYHKLKNGKPINTVSPSSGTGANDSNSASTTAVGEAVKEEAGTEGMKMET</sequence>
<dbReference type="GO" id="GO:0046872">
    <property type="term" value="F:metal ion binding"/>
    <property type="evidence" value="ECO:0007669"/>
    <property type="project" value="UniProtKB-UniRule"/>
</dbReference>
<dbReference type="AlphaFoldDB" id="A0A7S3H234"/>
<evidence type="ECO:0000259" key="12">
    <source>
        <dbReference type="Pfam" id="PF04104"/>
    </source>
</evidence>
<evidence type="ECO:0000256" key="2">
    <source>
        <dbReference type="ARBA" id="ARBA00022485"/>
    </source>
</evidence>
<keyword evidence="5 9" id="KW-0479">Metal-binding</keyword>
<feature type="compositionally biased region" description="Basic and acidic residues" evidence="11">
    <location>
        <begin position="491"/>
        <end position="505"/>
    </location>
</feature>
<evidence type="ECO:0000256" key="7">
    <source>
        <dbReference type="ARBA" id="ARBA00023014"/>
    </source>
</evidence>
<evidence type="ECO:0000256" key="5">
    <source>
        <dbReference type="ARBA" id="ARBA00022723"/>
    </source>
</evidence>
<feature type="binding site" evidence="10">
    <location>
        <position position="381"/>
    </location>
    <ligand>
        <name>[4Fe-4S] cluster</name>
        <dbReference type="ChEBI" id="CHEBI:49883"/>
    </ligand>
</feature>
<dbReference type="InterPro" id="IPR058560">
    <property type="entry name" value="DNA_primase_C"/>
</dbReference>
<evidence type="ECO:0000256" key="4">
    <source>
        <dbReference type="ARBA" id="ARBA00022705"/>
    </source>
</evidence>
<evidence type="ECO:0000256" key="10">
    <source>
        <dbReference type="PIRSR" id="PIRSR009449-1"/>
    </source>
</evidence>
<evidence type="ECO:0000313" key="13">
    <source>
        <dbReference type="EMBL" id="CAE0282764.1"/>
    </source>
</evidence>
<feature type="binding site" evidence="10">
    <location>
        <position position="364"/>
    </location>
    <ligand>
        <name>[4Fe-4S] cluster</name>
        <dbReference type="ChEBI" id="CHEBI:49883"/>
    </ligand>
</feature>
<comment type="cofactor">
    <cofactor evidence="9">
        <name>[4Fe-4S] cluster</name>
        <dbReference type="ChEBI" id="CHEBI:49883"/>
    </cofactor>
    <text evidence="9">Binds 1 [4Fe-4S] cluster.</text>
</comment>
<keyword evidence="6 9" id="KW-0408">Iron</keyword>
<evidence type="ECO:0000256" key="6">
    <source>
        <dbReference type="ARBA" id="ARBA00023004"/>
    </source>
</evidence>
<feature type="domain" description="DNA primase large subunit C-terminal" evidence="12">
    <location>
        <begin position="280"/>
        <end position="451"/>
    </location>
</feature>
<proteinExistence type="inferred from homology"/>
<keyword evidence="8 9" id="KW-0238">DNA-binding</keyword>
<accession>A0A7S3H234</accession>
<keyword evidence="7 9" id="KW-0411">Iron-sulfur</keyword>
<dbReference type="GO" id="GO:0006270">
    <property type="term" value="P:DNA replication initiation"/>
    <property type="evidence" value="ECO:0007669"/>
    <property type="project" value="TreeGrafter"/>
</dbReference>
<feature type="binding site" evidence="10">
    <location>
        <position position="285"/>
    </location>
    <ligand>
        <name>[4Fe-4S] cluster</name>
        <dbReference type="ChEBI" id="CHEBI:49883"/>
    </ligand>
</feature>
<dbReference type="GO" id="GO:0006269">
    <property type="term" value="P:DNA replication, synthesis of primer"/>
    <property type="evidence" value="ECO:0007669"/>
    <property type="project" value="UniProtKB-KW"/>
</dbReference>
<dbReference type="PIRSF" id="PIRSF009449">
    <property type="entry name" value="DNA_primase_large_subunit"/>
    <property type="match status" value="1"/>
</dbReference>
<comment type="similarity">
    <text evidence="1 9">Belongs to the eukaryotic-type primase large subunit family.</text>
</comment>
<evidence type="ECO:0000256" key="8">
    <source>
        <dbReference type="ARBA" id="ARBA00023125"/>
    </source>
</evidence>
<dbReference type="Gene3D" id="1.20.930.80">
    <property type="match status" value="1"/>
</dbReference>
<evidence type="ECO:0000256" key="9">
    <source>
        <dbReference type="PIRNR" id="PIRNR009449"/>
    </source>
</evidence>
<name>A0A7S3H234_9STRA</name>
<feature type="binding site" evidence="10">
    <location>
        <position position="421"/>
    </location>
    <ligand>
        <name>[4Fe-4S] cluster</name>
        <dbReference type="ChEBI" id="CHEBI:49883"/>
    </ligand>
</feature>
<reference evidence="13" key="1">
    <citation type="submission" date="2021-01" db="EMBL/GenBank/DDBJ databases">
        <authorList>
            <person name="Corre E."/>
            <person name="Pelletier E."/>
            <person name="Niang G."/>
            <person name="Scheremetjew M."/>
            <person name="Finn R."/>
            <person name="Kale V."/>
            <person name="Holt S."/>
            <person name="Cochrane G."/>
            <person name="Meng A."/>
            <person name="Brown T."/>
            <person name="Cohen L."/>
        </authorList>
    </citation>
    <scope>NUCLEOTIDE SEQUENCE</scope>
    <source>
        <strain evidence="13">CCAP 955/1</strain>
    </source>
</reference>
<dbReference type="InterPro" id="IPR007238">
    <property type="entry name" value="DNA_primase_lsu_euk/arc"/>
</dbReference>
<feature type="region of interest" description="Disordered" evidence="11">
    <location>
        <begin position="462"/>
        <end position="505"/>
    </location>
</feature>
<keyword evidence="4 9" id="KW-0235">DNA replication</keyword>
<dbReference type="GO" id="GO:0051539">
    <property type="term" value="F:4 iron, 4 sulfur cluster binding"/>
    <property type="evidence" value="ECO:0007669"/>
    <property type="project" value="UniProtKB-UniRule"/>
</dbReference>
<evidence type="ECO:0000256" key="11">
    <source>
        <dbReference type="SAM" id="MobiDB-lite"/>
    </source>
</evidence>
<evidence type="ECO:0000256" key="3">
    <source>
        <dbReference type="ARBA" id="ARBA00022515"/>
    </source>
</evidence>
<protein>
    <recommendedName>
        <fullName evidence="9">DNA primase large subunit</fullName>
    </recommendedName>
</protein>
<dbReference type="PANTHER" id="PTHR10537:SF3">
    <property type="entry name" value="DNA PRIMASE LARGE SUBUNIT"/>
    <property type="match status" value="1"/>
</dbReference>
<keyword evidence="2 9" id="KW-0004">4Fe-4S</keyword>
<dbReference type="Pfam" id="PF26466">
    <property type="entry name" value="DNA_primase_lrg_N"/>
    <property type="match status" value="1"/>
</dbReference>
<comment type="function">
    <text evidence="9">DNA primase is the polymerase that synthesizes small RNA primers for the Okazaki fragments made during discontinuous DNA replication.</text>
</comment>
<dbReference type="CDD" id="cd07322">
    <property type="entry name" value="PriL_PriS_Eukaryotic"/>
    <property type="match status" value="1"/>
</dbReference>
<dbReference type="PANTHER" id="PTHR10537">
    <property type="entry name" value="DNA PRIMASE LARGE SUBUNIT"/>
    <property type="match status" value="1"/>
</dbReference>
<organism evidence="13">
    <name type="scientific">Spumella elongata</name>
    <dbReference type="NCBI Taxonomy" id="89044"/>
    <lineage>
        <taxon>Eukaryota</taxon>
        <taxon>Sar</taxon>
        <taxon>Stramenopiles</taxon>
        <taxon>Ochrophyta</taxon>
        <taxon>Chrysophyceae</taxon>
        <taxon>Chromulinales</taxon>
        <taxon>Chromulinaceae</taxon>
        <taxon>Spumella</taxon>
    </lineage>
</organism>
<dbReference type="EMBL" id="HBIC01023232">
    <property type="protein sequence ID" value="CAE0282764.1"/>
    <property type="molecule type" value="Transcribed_RNA"/>
</dbReference>
<keyword evidence="3 9" id="KW-0639">Primosome</keyword>
<dbReference type="GO" id="GO:0003677">
    <property type="term" value="F:DNA binding"/>
    <property type="evidence" value="ECO:0007669"/>
    <property type="project" value="UniProtKB-UniRule"/>
</dbReference>
<dbReference type="InterPro" id="IPR016558">
    <property type="entry name" value="DNA_primase_lsu_euk"/>
</dbReference>
<dbReference type="Pfam" id="PF04104">
    <property type="entry name" value="DNA_primase_lrg"/>
    <property type="match status" value="1"/>
</dbReference>
<dbReference type="GO" id="GO:0005658">
    <property type="term" value="C:alpha DNA polymerase:primase complex"/>
    <property type="evidence" value="ECO:0007669"/>
    <property type="project" value="UniProtKB-ARBA"/>
</dbReference>
<evidence type="ECO:0000256" key="1">
    <source>
        <dbReference type="ARBA" id="ARBA00010564"/>
    </source>
</evidence>